<evidence type="ECO:0000313" key="10">
    <source>
        <dbReference type="Proteomes" id="UP000813462"/>
    </source>
</evidence>
<dbReference type="GO" id="GO:0034702">
    <property type="term" value="C:monoatomic ion channel complex"/>
    <property type="evidence" value="ECO:0007669"/>
    <property type="project" value="UniProtKB-KW"/>
</dbReference>
<feature type="transmembrane region" description="Helical" evidence="7">
    <location>
        <begin position="214"/>
        <end position="247"/>
    </location>
</feature>
<keyword evidence="3" id="KW-0813">Transport</keyword>
<feature type="compositionally biased region" description="Low complexity" evidence="6">
    <location>
        <begin position="117"/>
        <end position="126"/>
    </location>
</feature>
<organism evidence="9 10">
    <name type="scientific">Ziziphus jujuba var. spinosa</name>
    <dbReference type="NCBI Taxonomy" id="714518"/>
    <lineage>
        <taxon>Eukaryota</taxon>
        <taxon>Viridiplantae</taxon>
        <taxon>Streptophyta</taxon>
        <taxon>Embryophyta</taxon>
        <taxon>Tracheophyta</taxon>
        <taxon>Spermatophyta</taxon>
        <taxon>Magnoliopsida</taxon>
        <taxon>eudicotyledons</taxon>
        <taxon>Gunneridae</taxon>
        <taxon>Pentapetalae</taxon>
        <taxon>rosids</taxon>
        <taxon>fabids</taxon>
        <taxon>Rosales</taxon>
        <taxon>Rhamnaceae</taxon>
        <taxon>Paliureae</taxon>
        <taxon>Ziziphus</taxon>
    </lineage>
</organism>
<evidence type="ECO:0000256" key="4">
    <source>
        <dbReference type="ARBA" id="ARBA00022958"/>
    </source>
</evidence>
<feature type="transmembrane region" description="Helical" evidence="7">
    <location>
        <begin position="369"/>
        <end position="388"/>
    </location>
</feature>
<dbReference type="InterPro" id="IPR013099">
    <property type="entry name" value="K_chnl_dom"/>
</dbReference>
<feature type="region of interest" description="Disordered" evidence="6">
    <location>
        <begin position="59"/>
        <end position="83"/>
    </location>
</feature>
<accession>A0A978VBL7</accession>
<feature type="domain" description="Potassium channel" evidence="8">
    <location>
        <begin position="325"/>
        <end position="394"/>
    </location>
</feature>
<feature type="compositionally biased region" description="Polar residues" evidence="6">
    <location>
        <begin position="127"/>
        <end position="137"/>
    </location>
</feature>
<evidence type="ECO:0000256" key="7">
    <source>
        <dbReference type="SAM" id="Phobius"/>
    </source>
</evidence>
<evidence type="ECO:0000313" key="9">
    <source>
        <dbReference type="EMBL" id="KAH7525302.1"/>
    </source>
</evidence>
<feature type="region of interest" description="Disordered" evidence="6">
    <location>
        <begin position="107"/>
        <end position="137"/>
    </location>
</feature>
<keyword evidence="7" id="KW-1133">Transmembrane helix</keyword>
<dbReference type="AlphaFoldDB" id="A0A978VBL7"/>
<dbReference type="PANTHER" id="PTHR45743">
    <property type="entry name" value="POTASSIUM CHANNEL AKT1"/>
    <property type="match status" value="1"/>
</dbReference>
<dbReference type="GO" id="GO:0005249">
    <property type="term" value="F:voltage-gated potassium channel activity"/>
    <property type="evidence" value="ECO:0007669"/>
    <property type="project" value="InterPro"/>
</dbReference>
<keyword evidence="4" id="KW-0630">Potassium</keyword>
<name>A0A978VBL7_ZIZJJ</name>
<evidence type="ECO:0000256" key="5">
    <source>
        <dbReference type="ARBA" id="ARBA00023303"/>
    </source>
</evidence>
<dbReference type="Pfam" id="PF07885">
    <property type="entry name" value="Ion_trans_2"/>
    <property type="match status" value="1"/>
</dbReference>
<evidence type="ECO:0000256" key="3">
    <source>
        <dbReference type="ARBA" id="ARBA00022882"/>
    </source>
</evidence>
<dbReference type="Proteomes" id="UP000813462">
    <property type="component" value="Unassembled WGS sequence"/>
</dbReference>
<dbReference type="Gene3D" id="1.10.287.70">
    <property type="match status" value="1"/>
</dbReference>
<comment type="caution">
    <text evidence="9">The sequence shown here is derived from an EMBL/GenBank/DDBJ whole genome shotgun (WGS) entry which is preliminary data.</text>
</comment>
<dbReference type="PANTHER" id="PTHR45743:SF2">
    <property type="entry name" value="POTASSIUM CHANNEL AKT1"/>
    <property type="match status" value="1"/>
</dbReference>
<dbReference type="EMBL" id="JAEACU010000006">
    <property type="protein sequence ID" value="KAH7525302.1"/>
    <property type="molecule type" value="Genomic_DNA"/>
</dbReference>
<dbReference type="InterPro" id="IPR045319">
    <property type="entry name" value="KAT/AKT"/>
</dbReference>
<evidence type="ECO:0000256" key="2">
    <source>
        <dbReference type="ARBA" id="ARBA00022826"/>
    </source>
</evidence>
<proteinExistence type="predicted"/>
<dbReference type="SUPFAM" id="SSF81324">
    <property type="entry name" value="Voltage-gated potassium channels"/>
    <property type="match status" value="1"/>
</dbReference>
<feature type="compositionally biased region" description="Polar residues" evidence="6">
    <location>
        <begin position="73"/>
        <end position="83"/>
    </location>
</feature>
<feature type="transmembrane region" description="Helical" evidence="7">
    <location>
        <begin position="267"/>
        <end position="288"/>
    </location>
</feature>
<evidence type="ECO:0000259" key="8">
    <source>
        <dbReference type="Pfam" id="PF07885"/>
    </source>
</evidence>
<keyword evidence="5" id="KW-0407">Ion channel</keyword>
<gene>
    <name evidence="9" type="ORF">FEM48_Zijuj06G0210500</name>
</gene>
<keyword evidence="7" id="KW-0812">Transmembrane</keyword>
<keyword evidence="3" id="KW-0406">Ion transport</keyword>
<evidence type="ECO:0000256" key="6">
    <source>
        <dbReference type="SAM" id="MobiDB-lite"/>
    </source>
</evidence>
<keyword evidence="2" id="KW-0631">Potassium channel</keyword>
<feature type="transmembrane region" description="Helical" evidence="7">
    <location>
        <begin position="295"/>
        <end position="314"/>
    </location>
</feature>
<keyword evidence="1" id="KW-0633">Potassium transport</keyword>
<keyword evidence="7" id="KW-0472">Membrane</keyword>
<keyword evidence="3" id="KW-0851">Voltage-gated channel</keyword>
<protein>
    <recommendedName>
        <fullName evidence="8">Potassium channel domain-containing protein</fullName>
    </recommendedName>
</protein>
<evidence type="ECO:0000256" key="1">
    <source>
        <dbReference type="ARBA" id="ARBA00022538"/>
    </source>
</evidence>
<reference evidence="9" key="1">
    <citation type="journal article" date="2021" name="Front. Plant Sci.">
        <title>Chromosome-Scale Genome Assembly for Chinese Sour Jujube and Insights Into Its Genome Evolution and Domestication Signature.</title>
        <authorList>
            <person name="Shen L.-Y."/>
            <person name="Luo H."/>
            <person name="Wang X.-L."/>
            <person name="Wang X.-M."/>
            <person name="Qiu X.-J."/>
            <person name="Liu H."/>
            <person name="Zhou S.-S."/>
            <person name="Jia K.-H."/>
            <person name="Nie S."/>
            <person name="Bao Y.-T."/>
            <person name="Zhang R.-G."/>
            <person name="Yun Q.-Z."/>
            <person name="Chai Y.-H."/>
            <person name="Lu J.-Y."/>
            <person name="Li Y."/>
            <person name="Zhao S.-W."/>
            <person name="Mao J.-F."/>
            <person name="Jia S.-G."/>
            <person name="Mao Y.-M."/>
        </authorList>
    </citation>
    <scope>NUCLEOTIDE SEQUENCE</scope>
    <source>
        <strain evidence="9">AT0</strain>
        <tissue evidence="9">Leaf</tissue>
    </source>
</reference>
<sequence>MEDAQLPLLGGQESPEARLPEVVAGQQQPQDVIQIQGNPTIIIKGKLKVIYEGSTVVDLSGTEDNSGEGTGQAEDNSGEGTDQAVTAGRKFEVRSMLLLGVEKQSMVRKRRSPPFRPRISSPGSSPINSTPRTLPNSCQECIDRSRESTLSLSHKDPAPHILKALALDLMDRKNSGLTVFSMREVTLGEGAWGCTGQDAELKMAMNRKRRVYSLLFALNVGWFILSLDCATAAVGIPFCIMEFYLWWKGIIQRRNCFERWILPVLDIIGYTPWIFIDSMTSVLVHYWVLVQIVDIVVLNFFSPHIEGCIAFYLATMWSDPKSTWIGSTLYADFRNLNEGKHYIPSLYFSIVTMSTIGYGDFHLANGLEMSFVVIAVHFHIFLSAYIGAKTSRLLEKVKRKD</sequence>